<accession>A0A4Z0WFT8</accession>
<evidence type="ECO:0000256" key="2">
    <source>
        <dbReference type="SAM" id="SignalP"/>
    </source>
</evidence>
<dbReference type="CDD" id="cd07012">
    <property type="entry name" value="PBP2_Bug_TTT"/>
    <property type="match status" value="1"/>
</dbReference>
<evidence type="ECO:0000313" key="3">
    <source>
        <dbReference type="EMBL" id="TGG94282.1"/>
    </source>
</evidence>
<sequence>MFKPKLLVTTLIALPLALPAMADGWPPEELNLVTHSSSGGGGDVMMRNLGQTMESEFGISTVVDNRVGGSGAVALSWLANQAPTDGTAIMSVTPTQLITPLRADGIPGYQDVTPIARLFIDPSTLYVHENSEFETIEELLEHARENPRSLSIGIGSAGSLDQLVLQNFEAATGIEVRTVPHEGGGDAVVALLGQHVDAVVGEPGQALTHLDNGTLRMLTVFQEERLDAYPDVPTLSEIGYEVVSNKFRGVFGPPGMDPDLANEIADKLSTLYEAEPWNTYWVEGSMNPAFLGPDDFVSFLDGANEEMGDFIESLE</sequence>
<dbReference type="PANTHER" id="PTHR42928">
    <property type="entry name" value="TRICARBOXYLATE-BINDING PROTEIN"/>
    <property type="match status" value="1"/>
</dbReference>
<feature type="chain" id="PRO_5021323822" evidence="2">
    <location>
        <begin position="23"/>
        <end position="315"/>
    </location>
</feature>
<dbReference type="RefSeq" id="WP_135482849.1">
    <property type="nucleotide sequence ID" value="NZ_SRMF01000002.1"/>
</dbReference>
<name>A0A4Z0WFT8_9GAMM</name>
<dbReference type="Gene3D" id="3.40.190.150">
    <property type="entry name" value="Bordetella uptake gene, domain 1"/>
    <property type="match status" value="1"/>
</dbReference>
<dbReference type="AlphaFoldDB" id="A0A4Z0WFT8"/>
<dbReference type="Pfam" id="PF03401">
    <property type="entry name" value="TctC"/>
    <property type="match status" value="1"/>
</dbReference>
<dbReference type="EMBL" id="SRMF01000002">
    <property type="protein sequence ID" value="TGG94282.1"/>
    <property type="molecule type" value="Genomic_DNA"/>
</dbReference>
<proteinExistence type="inferred from homology"/>
<comment type="caution">
    <text evidence="3">The sequence shown here is derived from an EMBL/GenBank/DDBJ whole genome shotgun (WGS) entry which is preliminary data.</text>
</comment>
<protein>
    <submittedName>
        <fullName evidence="3">Tripartite tricarboxylate transporter substrate binding protein</fullName>
    </submittedName>
</protein>
<dbReference type="InterPro" id="IPR042100">
    <property type="entry name" value="Bug_dom1"/>
</dbReference>
<dbReference type="Proteomes" id="UP000297475">
    <property type="component" value="Unassembled WGS sequence"/>
</dbReference>
<comment type="similarity">
    <text evidence="1">Belongs to the UPF0065 (bug) family.</text>
</comment>
<feature type="signal peptide" evidence="2">
    <location>
        <begin position="1"/>
        <end position="22"/>
    </location>
</feature>
<dbReference type="PANTHER" id="PTHR42928:SF5">
    <property type="entry name" value="BLR1237 PROTEIN"/>
    <property type="match status" value="1"/>
</dbReference>
<reference evidence="3 4" key="1">
    <citation type="submission" date="2019-04" db="EMBL/GenBank/DDBJ databases">
        <title>Natronospirillum operosus gen. nov., sp. nov., a haloalkaliphilic satellite isolated from decaying biomass of laboratory culture of cyanobacterium Geitlerinema sp. and proposal of Natronospirillaceae fam. nov. and Saccharospirillaceae fam. nov.</title>
        <authorList>
            <person name="Kevbrin V."/>
            <person name="Boltyanskaya Y."/>
            <person name="Koziaeva V."/>
            <person name="Grouzdev D.S."/>
            <person name="Park M."/>
            <person name="Cho J."/>
        </authorList>
    </citation>
    <scope>NUCLEOTIDE SEQUENCE [LARGE SCALE GENOMIC DNA]</scope>
    <source>
        <strain evidence="3 4">G-116</strain>
    </source>
</reference>
<dbReference type="InterPro" id="IPR005064">
    <property type="entry name" value="BUG"/>
</dbReference>
<evidence type="ECO:0000313" key="4">
    <source>
        <dbReference type="Proteomes" id="UP000297475"/>
    </source>
</evidence>
<dbReference type="Gene3D" id="3.40.190.10">
    <property type="entry name" value="Periplasmic binding protein-like II"/>
    <property type="match status" value="1"/>
</dbReference>
<organism evidence="3 4">
    <name type="scientific">Natronospirillum operosum</name>
    <dbReference type="NCBI Taxonomy" id="2759953"/>
    <lineage>
        <taxon>Bacteria</taxon>
        <taxon>Pseudomonadati</taxon>
        <taxon>Pseudomonadota</taxon>
        <taxon>Gammaproteobacteria</taxon>
        <taxon>Oceanospirillales</taxon>
        <taxon>Natronospirillaceae</taxon>
        <taxon>Natronospirillum</taxon>
    </lineage>
</organism>
<keyword evidence="2" id="KW-0732">Signal</keyword>
<keyword evidence="4" id="KW-1185">Reference proteome</keyword>
<dbReference type="PIRSF" id="PIRSF017082">
    <property type="entry name" value="YflP"/>
    <property type="match status" value="1"/>
</dbReference>
<evidence type="ECO:0000256" key="1">
    <source>
        <dbReference type="ARBA" id="ARBA00006987"/>
    </source>
</evidence>
<dbReference type="OrthoDB" id="7246401at2"/>
<gene>
    <name evidence="3" type="ORF">E4656_08945</name>
</gene>
<dbReference type="SUPFAM" id="SSF53850">
    <property type="entry name" value="Periplasmic binding protein-like II"/>
    <property type="match status" value="1"/>
</dbReference>